<dbReference type="Proteomes" id="UP000018439">
    <property type="component" value="Chromosome"/>
</dbReference>
<dbReference type="Pfam" id="PF00583">
    <property type="entry name" value="Acetyltransf_1"/>
    <property type="match status" value="1"/>
</dbReference>
<evidence type="ECO:0000256" key="1">
    <source>
        <dbReference type="ARBA" id="ARBA00022679"/>
    </source>
</evidence>
<dbReference type="Gene3D" id="3.40.630.30">
    <property type="match status" value="1"/>
</dbReference>
<dbReference type="eggNOG" id="COG0456">
    <property type="taxonomic scope" value="Bacteria"/>
</dbReference>
<dbReference type="EMBL" id="CM001167">
    <property type="protein sequence ID" value="EGJ71290.1"/>
    <property type="molecule type" value="Genomic_DNA"/>
</dbReference>
<gene>
    <name evidence="3" type="ORF">Bcop_1083</name>
</gene>
<evidence type="ECO:0000259" key="2">
    <source>
        <dbReference type="PROSITE" id="PS51186"/>
    </source>
</evidence>
<dbReference type="PANTHER" id="PTHR13947:SF37">
    <property type="entry name" value="LD18367P"/>
    <property type="match status" value="1"/>
</dbReference>
<proteinExistence type="predicted"/>
<keyword evidence="4" id="KW-1185">Reference proteome</keyword>
<feature type="domain" description="N-acetyltransferase" evidence="2">
    <location>
        <begin position="3"/>
        <end position="154"/>
    </location>
</feature>
<accession>F3ZTQ9</accession>
<dbReference type="InterPro" id="IPR016181">
    <property type="entry name" value="Acyl_CoA_acyltransferase"/>
</dbReference>
<dbReference type="PROSITE" id="PS51186">
    <property type="entry name" value="GNAT"/>
    <property type="match status" value="1"/>
</dbReference>
<organism evidence="3 4">
    <name type="scientific">Bacteroides coprosuis DSM 18011</name>
    <dbReference type="NCBI Taxonomy" id="679937"/>
    <lineage>
        <taxon>Bacteria</taxon>
        <taxon>Pseudomonadati</taxon>
        <taxon>Bacteroidota</taxon>
        <taxon>Bacteroidia</taxon>
        <taxon>Bacteroidales</taxon>
        <taxon>Bacteroidaceae</taxon>
        <taxon>Bacteroides</taxon>
    </lineage>
</organism>
<dbReference type="PANTHER" id="PTHR13947">
    <property type="entry name" value="GNAT FAMILY N-ACETYLTRANSFERASE"/>
    <property type="match status" value="1"/>
</dbReference>
<dbReference type="HOGENOM" id="CLU_108859_0_0_10"/>
<dbReference type="InterPro" id="IPR000182">
    <property type="entry name" value="GNAT_dom"/>
</dbReference>
<dbReference type="GO" id="GO:0008080">
    <property type="term" value="F:N-acetyltransferase activity"/>
    <property type="evidence" value="ECO:0007669"/>
    <property type="project" value="InterPro"/>
</dbReference>
<evidence type="ECO:0000313" key="4">
    <source>
        <dbReference type="Proteomes" id="UP000018439"/>
    </source>
</evidence>
<sequence>MKYEIEILSNSDTIPYNLLLLADETMEAIEKYIHQCTIVVIRSSESNHPIGVMALYEISKNLLEIKNLAIDTPFQKQGIGKQLIDYAFTLGKEKGYKKLIVGTGDYSMDAFAFYSRIGFKPYGVRADFYIDNYKAPIIENGHQLKDMIMLKQCIH</sequence>
<reference evidence="3 4" key="1">
    <citation type="journal article" date="2011" name="Stand. Genomic Sci.">
        <title>Non-contiguous finished genome sequence of Bacteroides coprosuis type strain (PC139).</title>
        <authorList>
            <person name="Land M."/>
            <person name="Held B."/>
            <person name="Gronow S."/>
            <person name="Abt B."/>
            <person name="Lucas S."/>
            <person name="Del Rio T.G."/>
            <person name="Nolan M."/>
            <person name="Tice H."/>
            <person name="Cheng J.F."/>
            <person name="Pitluck S."/>
            <person name="Liolios K."/>
            <person name="Pagani I."/>
            <person name="Ivanova N."/>
            <person name="Mavromatis K."/>
            <person name="Mikhailova N."/>
            <person name="Pati A."/>
            <person name="Tapia R."/>
            <person name="Han C."/>
            <person name="Goodwin L."/>
            <person name="Chen A."/>
            <person name="Palaniappan K."/>
            <person name="Hauser L."/>
            <person name="Brambilla E.M."/>
            <person name="Rohde M."/>
            <person name="Goker M."/>
            <person name="Detter J.C."/>
            <person name="Woyke T."/>
            <person name="Bristow J."/>
            <person name="Eisen J.A."/>
            <person name="Markowitz V."/>
            <person name="Hugenholtz P."/>
            <person name="Kyrpides N.C."/>
            <person name="Klenk H.P."/>
            <person name="Lapidus A."/>
        </authorList>
    </citation>
    <scope>NUCLEOTIDE SEQUENCE</scope>
    <source>
        <strain evidence="3 4">DSM 18011</strain>
    </source>
</reference>
<dbReference type="STRING" id="679937.Bcop_1083"/>
<dbReference type="OrthoDB" id="9813917at2"/>
<keyword evidence="1 3" id="KW-0808">Transferase</keyword>
<dbReference type="SUPFAM" id="SSF55729">
    <property type="entry name" value="Acyl-CoA N-acyltransferases (Nat)"/>
    <property type="match status" value="1"/>
</dbReference>
<evidence type="ECO:0000313" key="3">
    <source>
        <dbReference type="EMBL" id="EGJ71290.1"/>
    </source>
</evidence>
<dbReference type="CDD" id="cd04301">
    <property type="entry name" value="NAT_SF"/>
    <property type="match status" value="1"/>
</dbReference>
<name>F3ZTQ9_9BACE</name>
<dbReference type="AlphaFoldDB" id="F3ZTQ9"/>
<dbReference type="InterPro" id="IPR050769">
    <property type="entry name" value="NAT_camello-type"/>
</dbReference>
<protein>
    <submittedName>
        <fullName evidence="3">GCN5-related N-acetyltransferase</fullName>
    </submittedName>
</protein>